<dbReference type="PANTHER" id="PTHR30244">
    <property type="entry name" value="TRANSAMINASE"/>
    <property type="match status" value="1"/>
</dbReference>
<protein>
    <recommendedName>
        <fullName evidence="7">dTDP-4-amino-4,6-dideoxygalactose transaminase</fullName>
    </recommendedName>
</protein>
<dbReference type="Gene3D" id="3.90.1150.10">
    <property type="entry name" value="Aspartate Aminotransferase, domain 1"/>
    <property type="match status" value="1"/>
</dbReference>
<dbReference type="STRING" id="83765.SAMN05660284_01166"/>
<evidence type="ECO:0000313" key="6">
    <source>
        <dbReference type="Proteomes" id="UP000242869"/>
    </source>
</evidence>
<dbReference type="InterPro" id="IPR015421">
    <property type="entry name" value="PyrdxlP-dep_Trfase_major"/>
</dbReference>
<keyword evidence="3 4" id="KW-0663">Pyridoxal phosphate</keyword>
<gene>
    <name evidence="5" type="ORF">SAMN05660284_01166</name>
</gene>
<dbReference type="PANTHER" id="PTHR30244:SF34">
    <property type="entry name" value="DTDP-4-AMINO-4,6-DIDEOXYGALACTOSE TRANSAMINASE"/>
    <property type="match status" value="1"/>
</dbReference>
<dbReference type="AlphaFoldDB" id="A0A1I4XXI6"/>
<evidence type="ECO:0000256" key="2">
    <source>
        <dbReference type="PIRSR" id="PIRSR000390-1"/>
    </source>
</evidence>
<keyword evidence="6" id="KW-1185">Reference proteome</keyword>
<dbReference type="PIRSF" id="PIRSF000390">
    <property type="entry name" value="PLP_StrS"/>
    <property type="match status" value="1"/>
</dbReference>
<dbReference type="GO" id="GO:0030170">
    <property type="term" value="F:pyridoxal phosphate binding"/>
    <property type="evidence" value="ECO:0007669"/>
    <property type="project" value="TreeGrafter"/>
</dbReference>
<dbReference type="GO" id="GO:0008483">
    <property type="term" value="F:transaminase activity"/>
    <property type="evidence" value="ECO:0007669"/>
    <property type="project" value="TreeGrafter"/>
</dbReference>
<comment type="similarity">
    <text evidence="1 4">Belongs to the DegT/DnrJ/EryC1 family.</text>
</comment>
<evidence type="ECO:0000256" key="3">
    <source>
        <dbReference type="PIRSR" id="PIRSR000390-2"/>
    </source>
</evidence>
<accession>A0A1I4XXI6</accession>
<dbReference type="Gene3D" id="3.40.640.10">
    <property type="entry name" value="Type I PLP-dependent aspartate aminotransferase-like (Major domain)"/>
    <property type="match status" value="1"/>
</dbReference>
<dbReference type="GO" id="GO:0000271">
    <property type="term" value="P:polysaccharide biosynthetic process"/>
    <property type="evidence" value="ECO:0007669"/>
    <property type="project" value="TreeGrafter"/>
</dbReference>
<dbReference type="InterPro" id="IPR000653">
    <property type="entry name" value="DegT/StrS_aminotransferase"/>
</dbReference>
<evidence type="ECO:0008006" key="7">
    <source>
        <dbReference type="Google" id="ProtNLM"/>
    </source>
</evidence>
<evidence type="ECO:0000256" key="1">
    <source>
        <dbReference type="ARBA" id="ARBA00037999"/>
    </source>
</evidence>
<dbReference type="InterPro" id="IPR015422">
    <property type="entry name" value="PyrdxlP-dep_Trfase_small"/>
</dbReference>
<name>A0A1I4XXI6_9NEIS</name>
<dbReference type="InterPro" id="IPR015424">
    <property type="entry name" value="PyrdxlP-dep_Trfase"/>
</dbReference>
<dbReference type="CDD" id="cd00616">
    <property type="entry name" value="AHBA_syn"/>
    <property type="match status" value="1"/>
</dbReference>
<dbReference type="EMBL" id="FOVE01000006">
    <property type="protein sequence ID" value="SFN30522.1"/>
    <property type="molecule type" value="Genomic_DNA"/>
</dbReference>
<evidence type="ECO:0000313" key="5">
    <source>
        <dbReference type="EMBL" id="SFN30522.1"/>
    </source>
</evidence>
<organism evidence="5 6">
    <name type="scientific">Formivibrio citricus</name>
    <dbReference type="NCBI Taxonomy" id="83765"/>
    <lineage>
        <taxon>Bacteria</taxon>
        <taxon>Pseudomonadati</taxon>
        <taxon>Pseudomonadota</taxon>
        <taxon>Betaproteobacteria</taxon>
        <taxon>Neisseriales</taxon>
        <taxon>Chitinibacteraceae</taxon>
        <taxon>Formivibrio</taxon>
    </lineage>
</organism>
<dbReference type="Proteomes" id="UP000242869">
    <property type="component" value="Unassembled WGS sequence"/>
</dbReference>
<dbReference type="SUPFAM" id="SSF53383">
    <property type="entry name" value="PLP-dependent transferases"/>
    <property type="match status" value="1"/>
</dbReference>
<evidence type="ECO:0000256" key="4">
    <source>
        <dbReference type="RuleBase" id="RU004508"/>
    </source>
</evidence>
<feature type="modified residue" description="N6-(pyridoxal phosphate)lysine" evidence="3">
    <location>
        <position position="200"/>
    </location>
</feature>
<dbReference type="Pfam" id="PF01041">
    <property type="entry name" value="DegT_DnrJ_EryC1"/>
    <property type="match status" value="1"/>
</dbReference>
<sequence>MSEMRNLLAIYGGEPVSKAQFAPWPFFAEDEVAVVGKVLQSGKVNYWTGHFCRDFEEAFARFVGVKHAISLSNGTVALELALRAMGVGAGDEVIVPSRTFIASASCAVAVGAKPVVVDVDPISQNLTAETIRPAISPRTKAIVAVHLAGWPCDMDSIMALAQEHDLKVIEDCAQAHGAEYKGRPVGSMGDCGAFSFCQDKIMTTGGEGGMLVTNNEALWRNAWEYKDHGKSWDAIYRREHPQGFRWLHDSFGSNGRMTEMQAAIGLLQLEKLPLWRSSRQKNAAFLISKLENVPGVRVPRFPSDVAHACYKFYVFLRPELLADGWDQGAILDAINAEGVPCLAGSCSEIYREQAFAAHGWQPESRLPVAKALGETSLMFMIHPTLTFQDVQNTADAIAKVMAVATTQARTSEIMAG</sequence>
<reference evidence="6" key="1">
    <citation type="submission" date="2016-10" db="EMBL/GenBank/DDBJ databases">
        <authorList>
            <person name="Varghese N."/>
            <person name="Submissions S."/>
        </authorList>
    </citation>
    <scope>NUCLEOTIDE SEQUENCE [LARGE SCALE GENOMIC DNA]</scope>
    <source>
        <strain evidence="6">DSM 6150</strain>
    </source>
</reference>
<proteinExistence type="inferred from homology"/>
<feature type="active site" description="Proton acceptor" evidence="2">
    <location>
        <position position="200"/>
    </location>
</feature>